<dbReference type="AlphaFoldDB" id="A0A4Y3WQQ1"/>
<protein>
    <recommendedName>
        <fullName evidence="3">ARB-07466-like C-terminal domain-containing protein</fullName>
    </recommendedName>
</protein>
<accession>A0A4Y3WQQ1</accession>
<dbReference type="InterPro" id="IPR023346">
    <property type="entry name" value="Lysozyme-like_dom_sf"/>
</dbReference>
<feature type="domain" description="ARB-07466-like C-terminal" evidence="3">
    <location>
        <begin position="247"/>
        <end position="359"/>
    </location>
</feature>
<organism evidence="4 5">
    <name type="scientific">Pseudonocardia hydrocarbonoxydans</name>
    <dbReference type="NCBI Taxonomy" id="76726"/>
    <lineage>
        <taxon>Bacteria</taxon>
        <taxon>Bacillati</taxon>
        <taxon>Actinomycetota</taxon>
        <taxon>Actinomycetes</taxon>
        <taxon>Pseudonocardiales</taxon>
        <taxon>Pseudonocardiaceae</taxon>
        <taxon>Pseudonocardia</taxon>
    </lineage>
</organism>
<dbReference type="SUPFAM" id="SSF53955">
    <property type="entry name" value="Lysozyme-like"/>
    <property type="match status" value="1"/>
</dbReference>
<dbReference type="OrthoDB" id="2989771at2"/>
<feature type="chain" id="PRO_5021344367" description="ARB-07466-like C-terminal domain-containing protein" evidence="2">
    <location>
        <begin position="30"/>
        <end position="380"/>
    </location>
</feature>
<name>A0A4Y3WQQ1_9PSEU</name>
<gene>
    <name evidence="4" type="ORF">PHY01_35050</name>
</gene>
<dbReference type="RefSeq" id="WP_141279973.1">
    <property type="nucleotide sequence ID" value="NZ_BAAARZ010000009.1"/>
</dbReference>
<feature type="signal peptide" evidence="2">
    <location>
        <begin position="1"/>
        <end position="29"/>
    </location>
</feature>
<evidence type="ECO:0000313" key="4">
    <source>
        <dbReference type="EMBL" id="GEC21222.1"/>
    </source>
</evidence>
<feature type="compositionally biased region" description="Pro residues" evidence="1">
    <location>
        <begin position="213"/>
        <end position="228"/>
    </location>
</feature>
<evidence type="ECO:0000259" key="3">
    <source>
        <dbReference type="Pfam" id="PF26571"/>
    </source>
</evidence>
<evidence type="ECO:0000256" key="1">
    <source>
        <dbReference type="SAM" id="MobiDB-lite"/>
    </source>
</evidence>
<evidence type="ECO:0000313" key="5">
    <source>
        <dbReference type="Proteomes" id="UP000320338"/>
    </source>
</evidence>
<dbReference type="Proteomes" id="UP000320338">
    <property type="component" value="Unassembled WGS sequence"/>
</dbReference>
<dbReference type="Pfam" id="PF26571">
    <property type="entry name" value="VldE"/>
    <property type="match status" value="1"/>
</dbReference>
<feature type="region of interest" description="Disordered" evidence="1">
    <location>
        <begin position="209"/>
        <end position="245"/>
    </location>
</feature>
<reference evidence="4 5" key="1">
    <citation type="submission" date="2019-06" db="EMBL/GenBank/DDBJ databases">
        <title>Whole genome shotgun sequence of Pseudonocardia hydrocarbonoxydans NBRC 14498.</title>
        <authorList>
            <person name="Hosoyama A."/>
            <person name="Uohara A."/>
            <person name="Ohji S."/>
            <person name="Ichikawa N."/>
        </authorList>
    </citation>
    <scope>NUCLEOTIDE SEQUENCE [LARGE SCALE GENOMIC DNA]</scope>
    <source>
        <strain evidence="4 5">NBRC 14498</strain>
    </source>
</reference>
<evidence type="ECO:0000256" key="2">
    <source>
        <dbReference type="SAM" id="SignalP"/>
    </source>
</evidence>
<keyword evidence="2" id="KW-0732">Signal</keyword>
<dbReference type="Gene3D" id="1.10.530.10">
    <property type="match status" value="1"/>
</dbReference>
<dbReference type="InterPro" id="IPR058593">
    <property type="entry name" value="ARB_07466-like_C"/>
</dbReference>
<keyword evidence="5" id="KW-1185">Reference proteome</keyword>
<dbReference type="EMBL" id="BJNG01000030">
    <property type="protein sequence ID" value="GEC21222.1"/>
    <property type="molecule type" value="Genomic_DNA"/>
</dbReference>
<comment type="caution">
    <text evidence="4">The sequence shown here is derived from an EMBL/GenBank/DDBJ whole genome shotgun (WGS) entry which is preliminary data.</text>
</comment>
<proteinExistence type="predicted"/>
<sequence length="380" mass="39622">MSPTPPLHRPLAVALAALAGFLLLGAAPAPEPADPVPGVDAAAVPEAAREWLPLIGELTATGCPELPPVWVVAQVQVESGWDPALTGDAAGGPAGLYQFGRDNWVAAGGTPWSADPPAPDDEVLDVEAHLRVAVPWICTNLRAVARHLEDTGKTADPLDAVLVCHLAGCGRVAGSATGIPEAGEAGCGERCAEVVRRYVDAVRAEVARFSGEPPGPDPEAPPADPAVPAPWTGGDTGCERTDPTGDGCLTGAAAHGLEAMSAAFGGWSDGPVIRSAGCWDEHAWNPRSDHPRGKACDLFPGEPGEFAADAALDAGWQVADWYRAHADALAVKYLIWQGRYWDPGVADQDGWGRRYTGGGVYDTRNATGGHYDHIHVSYRE</sequence>